<reference evidence="5" key="1">
    <citation type="submission" date="2021-03" db="EMBL/GenBank/DDBJ databases">
        <authorList>
            <person name="Bekaert M."/>
        </authorList>
    </citation>
    <scope>NUCLEOTIDE SEQUENCE</scope>
</reference>
<dbReference type="OrthoDB" id="10046272at2759"/>
<feature type="signal peptide" evidence="3">
    <location>
        <begin position="1"/>
        <end position="19"/>
    </location>
</feature>
<dbReference type="AlphaFoldDB" id="A0A8S3RXJ4"/>
<keyword evidence="1" id="KW-0175">Coiled coil</keyword>
<dbReference type="Proteomes" id="UP000683360">
    <property type="component" value="Unassembled WGS sequence"/>
</dbReference>
<evidence type="ECO:0000256" key="1">
    <source>
        <dbReference type="SAM" id="Coils"/>
    </source>
</evidence>
<feature type="chain" id="PRO_5035920504" description="Myb/SANT-like DNA-binding domain-containing protein" evidence="3">
    <location>
        <begin position="20"/>
        <end position="470"/>
    </location>
</feature>
<evidence type="ECO:0000256" key="2">
    <source>
        <dbReference type="SAM" id="MobiDB-lite"/>
    </source>
</evidence>
<protein>
    <recommendedName>
        <fullName evidence="4">Myb/SANT-like DNA-binding domain-containing protein</fullName>
    </recommendedName>
</protein>
<gene>
    <name evidence="5" type="ORF">MEDL_23620</name>
</gene>
<sequence>MQAFIIVVAINFWIECAFANYRTYGETCISIKGKLHTGQYSYGQIKCKDDKSVYVQRVWYDNERNCEYDQSQSKQIFNVQLLVSCDNISLCKVPFYRSYMNRNYQYLNLRFQCTECIPIHVRTTVRIICPANKSIVIDDIWDGSINCPAYRYPPQEMTNAKKTLYNRCNESPKCCMIYSSPIDTVTSIFYHCKAGSDISRNNSSNHVITTVTDSNMRNTYGSIKPGDIFTESNVNKYRNQPVKKKVWDDIAMKVNSLGVALRTATEVRNKWRNTTRVAKAVYTTHRSELFKTGGGPAPKQPSSAVEKVIHLMKDTTSFRGIQGGLETESFQTNQPTINATLPEEDASQDLYESAASLIRDSPPPSSPPSPSLLSGYDPILTQTVVPHIPEQTDRTDKQKTVRTPSKKVTVQDIHDMQYRALQGKIEIQEKQKIQMDLEKNKLELQIELLQKLVGGSSEPVTLSQALASMY</sequence>
<feature type="region of interest" description="Disordered" evidence="2">
    <location>
        <begin position="357"/>
        <end position="376"/>
    </location>
</feature>
<dbReference type="Pfam" id="PF13873">
    <property type="entry name" value="Myb_DNA-bind_5"/>
    <property type="match status" value="1"/>
</dbReference>
<comment type="caution">
    <text evidence="5">The sequence shown here is derived from an EMBL/GenBank/DDBJ whole genome shotgun (WGS) entry which is preliminary data.</text>
</comment>
<keyword evidence="3" id="KW-0732">Signal</keyword>
<evidence type="ECO:0000259" key="4">
    <source>
        <dbReference type="Pfam" id="PF13873"/>
    </source>
</evidence>
<dbReference type="EMBL" id="CAJPWZ010001185">
    <property type="protein sequence ID" value="CAG2209487.1"/>
    <property type="molecule type" value="Genomic_DNA"/>
</dbReference>
<feature type="coiled-coil region" evidence="1">
    <location>
        <begin position="425"/>
        <end position="452"/>
    </location>
</feature>
<proteinExistence type="predicted"/>
<evidence type="ECO:0000256" key="3">
    <source>
        <dbReference type="SAM" id="SignalP"/>
    </source>
</evidence>
<feature type="domain" description="Myb/SANT-like DNA-binding" evidence="4">
    <location>
        <begin position="235"/>
        <end position="280"/>
    </location>
</feature>
<dbReference type="PANTHER" id="PTHR23098:SF16">
    <property type="entry name" value="REGULATORY PROTEIN ZESTE"/>
    <property type="match status" value="1"/>
</dbReference>
<dbReference type="PANTHER" id="PTHR23098">
    <property type="entry name" value="AGAP001331-PA-RELATED"/>
    <property type="match status" value="1"/>
</dbReference>
<feature type="compositionally biased region" description="Pro residues" evidence="2">
    <location>
        <begin position="361"/>
        <end position="370"/>
    </location>
</feature>
<evidence type="ECO:0000313" key="5">
    <source>
        <dbReference type="EMBL" id="CAG2209487.1"/>
    </source>
</evidence>
<evidence type="ECO:0000313" key="6">
    <source>
        <dbReference type="Proteomes" id="UP000683360"/>
    </source>
</evidence>
<name>A0A8S3RXJ4_MYTED</name>
<accession>A0A8S3RXJ4</accession>
<organism evidence="5 6">
    <name type="scientific">Mytilus edulis</name>
    <name type="common">Blue mussel</name>
    <dbReference type="NCBI Taxonomy" id="6550"/>
    <lineage>
        <taxon>Eukaryota</taxon>
        <taxon>Metazoa</taxon>
        <taxon>Spiralia</taxon>
        <taxon>Lophotrochozoa</taxon>
        <taxon>Mollusca</taxon>
        <taxon>Bivalvia</taxon>
        <taxon>Autobranchia</taxon>
        <taxon>Pteriomorphia</taxon>
        <taxon>Mytilida</taxon>
        <taxon>Mytiloidea</taxon>
        <taxon>Mytilidae</taxon>
        <taxon>Mytilinae</taxon>
        <taxon>Mytilus</taxon>
    </lineage>
</organism>
<dbReference type="GO" id="GO:0005634">
    <property type="term" value="C:nucleus"/>
    <property type="evidence" value="ECO:0007669"/>
    <property type="project" value="TreeGrafter"/>
</dbReference>
<dbReference type="InterPro" id="IPR028002">
    <property type="entry name" value="Myb_DNA-bind_5"/>
</dbReference>
<keyword evidence="6" id="KW-1185">Reference proteome</keyword>